<proteinExistence type="predicted"/>
<comment type="caution">
    <text evidence="1">The sequence shown here is derived from an EMBL/GenBank/DDBJ whole genome shotgun (WGS) entry which is preliminary data.</text>
</comment>
<dbReference type="Proteomes" id="UP000246991">
    <property type="component" value="Unassembled WGS sequence"/>
</dbReference>
<gene>
    <name evidence="1" type="ORF">C7212DRAFT_335324</name>
</gene>
<protein>
    <submittedName>
        <fullName evidence="1">Uncharacterized protein</fullName>
    </submittedName>
</protein>
<name>A0A317SH90_9PEZI</name>
<evidence type="ECO:0000313" key="2">
    <source>
        <dbReference type="Proteomes" id="UP000246991"/>
    </source>
</evidence>
<sequence>MPPKKAPAGMPLEEMRLDQLKAAEPKLLCVERGIPTGTREVVIESLQDYMRTHVSRPSGEEEALPTPISMWDDNDDECKAVIVTTTEIAEDAVMISNAKKAI</sequence>
<accession>A0A317SH90</accession>
<dbReference type="EMBL" id="PYWC01000102">
    <property type="protein sequence ID" value="PWW72571.1"/>
    <property type="molecule type" value="Genomic_DNA"/>
</dbReference>
<keyword evidence="2" id="KW-1185">Reference proteome</keyword>
<organism evidence="1 2">
    <name type="scientific">Tuber magnatum</name>
    <name type="common">white Piedmont truffle</name>
    <dbReference type="NCBI Taxonomy" id="42249"/>
    <lineage>
        <taxon>Eukaryota</taxon>
        <taxon>Fungi</taxon>
        <taxon>Dikarya</taxon>
        <taxon>Ascomycota</taxon>
        <taxon>Pezizomycotina</taxon>
        <taxon>Pezizomycetes</taxon>
        <taxon>Pezizales</taxon>
        <taxon>Tuberaceae</taxon>
        <taxon>Tuber</taxon>
    </lineage>
</organism>
<feature type="non-terminal residue" evidence="1">
    <location>
        <position position="102"/>
    </location>
</feature>
<evidence type="ECO:0000313" key="1">
    <source>
        <dbReference type="EMBL" id="PWW72571.1"/>
    </source>
</evidence>
<reference evidence="1 2" key="1">
    <citation type="submission" date="2018-03" db="EMBL/GenBank/DDBJ databases">
        <title>Genomes of Pezizomycetes fungi and the evolution of truffles.</title>
        <authorList>
            <person name="Murat C."/>
            <person name="Payen T."/>
            <person name="Noel B."/>
            <person name="Kuo A."/>
            <person name="Martin F.M."/>
        </authorList>
    </citation>
    <scope>NUCLEOTIDE SEQUENCE [LARGE SCALE GENOMIC DNA]</scope>
    <source>
        <strain evidence="1">091103-1</strain>
    </source>
</reference>
<dbReference type="AlphaFoldDB" id="A0A317SH90"/>